<evidence type="ECO:0000256" key="2">
    <source>
        <dbReference type="ARBA" id="ARBA00022574"/>
    </source>
</evidence>
<dbReference type="Gene3D" id="2.130.10.10">
    <property type="entry name" value="YVTN repeat-like/Quinoprotein amine dehydrogenase"/>
    <property type="match status" value="1"/>
</dbReference>
<dbReference type="FunFam" id="2.130.10.10:FF:000502">
    <property type="entry name" value="Coronin"/>
    <property type="match status" value="1"/>
</dbReference>
<dbReference type="PROSITE" id="PS50294">
    <property type="entry name" value="WD_REPEATS_REGION"/>
    <property type="match status" value="2"/>
</dbReference>
<dbReference type="KEGG" id="fcy:FRACYDRAFT_165731"/>
<keyword evidence="5" id="KW-0009">Actin-binding</keyword>
<dbReference type="InterPro" id="IPR015048">
    <property type="entry name" value="DUF1899"/>
</dbReference>
<dbReference type="Pfam" id="PF08953">
    <property type="entry name" value="DUF1899"/>
    <property type="match status" value="1"/>
</dbReference>
<evidence type="ECO:0000313" key="9">
    <source>
        <dbReference type="EMBL" id="OEU14043.1"/>
    </source>
</evidence>
<dbReference type="AlphaFoldDB" id="A0A1E7F874"/>
<dbReference type="InterPro" id="IPR020472">
    <property type="entry name" value="WD40_PAC1"/>
</dbReference>
<proteinExistence type="inferred from homology"/>
<evidence type="ECO:0000256" key="4">
    <source>
        <dbReference type="ARBA" id="ARBA00023054"/>
    </source>
</evidence>
<evidence type="ECO:0000256" key="3">
    <source>
        <dbReference type="ARBA" id="ARBA00022737"/>
    </source>
</evidence>
<dbReference type="Pfam" id="PF16300">
    <property type="entry name" value="WD40_4"/>
    <property type="match status" value="1"/>
</dbReference>
<comment type="similarity">
    <text evidence="1 7">Belongs to the WD repeat coronin family.</text>
</comment>
<name>A0A1E7F874_9STRA</name>
<dbReference type="SMART" id="SM01167">
    <property type="entry name" value="DUF1900"/>
    <property type="match status" value="1"/>
</dbReference>
<dbReference type="InParanoid" id="A0A1E7F874"/>
<dbReference type="SMART" id="SM01166">
    <property type="entry name" value="DUF1899"/>
    <property type="match status" value="1"/>
</dbReference>
<dbReference type="OrthoDB" id="1850764at2759"/>
<dbReference type="EMBL" id="KV784361">
    <property type="protein sequence ID" value="OEU14043.1"/>
    <property type="molecule type" value="Genomic_DNA"/>
</dbReference>
<sequence length="401" mass="44458">IRQSKYRHVYCDQPKQAMCHTGFRIATATGEQQYIKASTKYWSVAMFGGGGPLVVGRHDRPGRFEDGGSPILKGHSGTVLDTEWSPFDESMLATASEDSTIKLWSIPDDWEPTDENGMGKKGDDFSDSLMALEGHRKRVTLIRFHPTASNTMLSTSADQTVKVWDIEAGEAVSTLETTNLSQDIIWDVRGDNYATSNKDKSVRIIDGRNGTESSRIDIAHEGTKSTKIQWLCNDGASGKILTTGASKQSGREMKVWDLKNLSKPLHVETVDTASGALCPLYDRDTGVLYLCGKGDGQLRLYEFDENKEPYMFKLNDGFRSTTPGKGYCMVPKRGLDIMDCETTRLMKLTNTDGLHPLKFIVPRKSEAFQDDIYPPAVAPKHAHTCAEWLGGSSKLPKTMEL</sequence>
<keyword evidence="4" id="KW-0175">Coiled coil</keyword>
<feature type="domain" description="DUF1899" evidence="8">
    <location>
        <begin position="1"/>
        <end position="62"/>
    </location>
</feature>
<dbReference type="Proteomes" id="UP000095751">
    <property type="component" value="Unassembled WGS sequence"/>
</dbReference>
<keyword evidence="3 7" id="KW-0677">Repeat</keyword>
<dbReference type="InterPro" id="IPR015943">
    <property type="entry name" value="WD40/YVTN_repeat-like_dom_sf"/>
</dbReference>
<keyword evidence="10" id="KW-1185">Reference proteome</keyword>
<dbReference type="Pfam" id="PF00400">
    <property type="entry name" value="WD40"/>
    <property type="match status" value="2"/>
</dbReference>
<dbReference type="GO" id="GO:0005737">
    <property type="term" value="C:cytoplasm"/>
    <property type="evidence" value="ECO:0007669"/>
    <property type="project" value="UniProtKB-ARBA"/>
</dbReference>
<evidence type="ECO:0000256" key="5">
    <source>
        <dbReference type="ARBA" id="ARBA00023203"/>
    </source>
</evidence>
<keyword evidence="2 6" id="KW-0853">WD repeat</keyword>
<evidence type="ECO:0000313" key="10">
    <source>
        <dbReference type="Proteomes" id="UP000095751"/>
    </source>
</evidence>
<feature type="non-terminal residue" evidence="9">
    <location>
        <position position="401"/>
    </location>
</feature>
<feature type="non-terminal residue" evidence="9">
    <location>
        <position position="1"/>
    </location>
</feature>
<organism evidence="9 10">
    <name type="scientific">Fragilariopsis cylindrus CCMP1102</name>
    <dbReference type="NCBI Taxonomy" id="635003"/>
    <lineage>
        <taxon>Eukaryota</taxon>
        <taxon>Sar</taxon>
        <taxon>Stramenopiles</taxon>
        <taxon>Ochrophyta</taxon>
        <taxon>Bacillariophyta</taxon>
        <taxon>Bacillariophyceae</taxon>
        <taxon>Bacillariophycidae</taxon>
        <taxon>Bacillariales</taxon>
        <taxon>Bacillariaceae</taxon>
        <taxon>Fragilariopsis</taxon>
    </lineage>
</organism>
<reference evidence="9 10" key="1">
    <citation type="submission" date="2016-09" db="EMBL/GenBank/DDBJ databases">
        <title>Extensive genetic diversity and differential bi-allelic expression allows diatom success in the polar Southern Ocean.</title>
        <authorList>
            <consortium name="DOE Joint Genome Institute"/>
            <person name="Mock T."/>
            <person name="Otillar R.P."/>
            <person name="Strauss J."/>
            <person name="Dupont C."/>
            <person name="Frickenhaus S."/>
            <person name="Maumus F."/>
            <person name="Mcmullan M."/>
            <person name="Sanges R."/>
            <person name="Schmutz J."/>
            <person name="Toseland A."/>
            <person name="Valas R."/>
            <person name="Veluchamy A."/>
            <person name="Ward B.J."/>
            <person name="Allen A."/>
            <person name="Barry K."/>
            <person name="Falciatore A."/>
            <person name="Ferrante M."/>
            <person name="Fortunato A.E."/>
            <person name="Gloeckner G."/>
            <person name="Gruber A."/>
            <person name="Hipkin R."/>
            <person name="Janech M."/>
            <person name="Kroth P."/>
            <person name="Leese F."/>
            <person name="Lindquist E."/>
            <person name="Lyon B.R."/>
            <person name="Martin J."/>
            <person name="Mayer C."/>
            <person name="Parker M."/>
            <person name="Quesneville H."/>
            <person name="Raymond J."/>
            <person name="Uhlig C."/>
            <person name="Valentin K.U."/>
            <person name="Worden A.Z."/>
            <person name="Armbrust E.V."/>
            <person name="Bowler C."/>
            <person name="Green B."/>
            <person name="Moulton V."/>
            <person name="Van Oosterhout C."/>
            <person name="Grigoriev I."/>
        </authorList>
    </citation>
    <scope>NUCLEOTIDE SEQUENCE [LARGE SCALE GENOMIC DNA]</scope>
    <source>
        <strain evidence="9 10">CCMP1102</strain>
    </source>
</reference>
<dbReference type="SUPFAM" id="SSF50978">
    <property type="entry name" value="WD40 repeat-like"/>
    <property type="match status" value="1"/>
</dbReference>
<dbReference type="PROSITE" id="PS50082">
    <property type="entry name" value="WD_REPEATS_2"/>
    <property type="match status" value="2"/>
</dbReference>
<dbReference type="GO" id="GO:0007015">
    <property type="term" value="P:actin filament organization"/>
    <property type="evidence" value="ECO:0007669"/>
    <property type="project" value="TreeGrafter"/>
</dbReference>
<dbReference type="PRINTS" id="PR00320">
    <property type="entry name" value="GPROTEINBRPT"/>
</dbReference>
<protein>
    <recommendedName>
        <fullName evidence="7">Coronin</fullName>
    </recommendedName>
</protein>
<dbReference type="InterPro" id="IPR036322">
    <property type="entry name" value="WD40_repeat_dom_sf"/>
</dbReference>
<dbReference type="PANTHER" id="PTHR10856">
    <property type="entry name" value="CORONIN"/>
    <property type="match status" value="1"/>
</dbReference>
<dbReference type="InterPro" id="IPR015505">
    <property type="entry name" value="Coronin"/>
</dbReference>
<dbReference type="SMART" id="SM00320">
    <property type="entry name" value="WD40"/>
    <property type="match status" value="3"/>
</dbReference>
<dbReference type="PANTHER" id="PTHR10856:SF0">
    <property type="entry name" value="CORONIN"/>
    <property type="match status" value="1"/>
</dbReference>
<dbReference type="GO" id="GO:0051015">
    <property type="term" value="F:actin filament binding"/>
    <property type="evidence" value="ECO:0007669"/>
    <property type="project" value="TreeGrafter"/>
</dbReference>
<evidence type="ECO:0000256" key="7">
    <source>
        <dbReference type="RuleBase" id="RU280818"/>
    </source>
</evidence>
<evidence type="ECO:0000259" key="8">
    <source>
        <dbReference type="SMART" id="SM01166"/>
    </source>
</evidence>
<dbReference type="InterPro" id="IPR001680">
    <property type="entry name" value="WD40_rpt"/>
</dbReference>
<gene>
    <name evidence="9" type="ORF">FRACYDRAFT_165731</name>
</gene>
<feature type="repeat" description="WD" evidence="6">
    <location>
        <begin position="132"/>
        <end position="174"/>
    </location>
</feature>
<dbReference type="FunCoup" id="A0A1E7F874">
    <property type="interactions" value="28"/>
</dbReference>
<dbReference type="PROSITE" id="PS00678">
    <property type="entry name" value="WD_REPEATS_1"/>
    <property type="match status" value="1"/>
</dbReference>
<dbReference type="InterPro" id="IPR019775">
    <property type="entry name" value="WD40_repeat_CS"/>
</dbReference>
<feature type="repeat" description="WD" evidence="6">
    <location>
        <begin position="72"/>
        <end position="106"/>
    </location>
</feature>
<evidence type="ECO:0000256" key="1">
    <source>
        <dbReference type="ARBA" id="ARBA00009482"/>
    </source>
</evidence>
<evidence type="ECO:0000256" key="6">
    <source>
        <dbReference type="PROSITE-ProRule" id="PRU00221"/>
    </source>
</evidence>
<accession>A0A1E7F874</accession>